<sequence length="490" mass="53973">MTNKRITIHDLLNNEAGETKQQQTSAPSASDKVAQIGSDHASSSAVTNSVQPGQNKYNPPQHGSASSYYNANVYSNDSVKNNDSITNNNTSNNNVTVNTTPLSSIPRNYSFGNTGVTKSSSMTTLPSTKRLLSNTISGSSGSSGPILPLHLPTANSQPPQLPHFQLKSELNTGISGFSPPSSMDRTATSLPSIGGIQGPGVLQPIISPLSTSPKIALNHVSKPPFSMHTHRPHPLAAPIQEHGQNLINSSTVSVSRGTVSPQPGGTASPLATGSNLQYKINKPQGRPIIQSIIGKFTLYANIQDLILDITRFDRIRLRDVFNESLGPFELIRYSKEDLQLHHHNQNGTTGRATPDSPSSSHSNVSIQKNLVINEAQVYDKLRQEFQCKYLKFIKIIRDKKGKLLRLESVIIPNTNEITIDFIKKKICYPRYKSDMKIYLIKCDSPNEFQNKFIYIHDSHNLEDGKKLVNIDDLDKGLEQFKNLTIWCRNE</sequence>
<protein>
    <submittedName>
        <fullName evidence="2">KLLA0B10076p</fullName>
    </submittedName>
</protein>
<dbReference type="eggNOG" id="ENOG502SEF4">
    <property type="taxonomic scope" value="Eukaryota"/>
</dbReference>
<organism evidence="2 3">
    <name type="scientific">Kluyveromyces lactis (strain ATCC 8585 / CBS 2359 / DSM 70799 / NBRC 1267 / NRRL Y-1140 / WM37)</name>
    <name type="common">Yeast</name>
    <name type="synonym">Candida sphaerica</name>
    <dbReference type="NCBI Taxonomy" id="284590"/>
    <lineage>
        <taxon>Eukaryota</taxon>
        <taxon>Fungi</taxon>
        <taxon>Dikarya</taxon>
        <taxon>Ascomycota</taxon>
        <taxon>Saccharomycotina</taxon>
        <taxon>Saccharomycetes</taxon>
        <taxon>Saccharomycetales</taxon>
        <taxon>Saccharomycetaceae</taxon>
        <taxon>Kluyveromyces</taxon>
    </lineage>
</organism>
<dbReference type="AlphaFoldDB" id="Q6CVR2"/>
<feature type="compositionally biased region" description="Low complexity" evidence="1">
    <location>
        <begin position="64"/>
        <end position="100"/>
    </location>
</feature>
<dbReference type="KEGG" id="kla:KLLA0_B10076g"/>
<dbReference type="HOGENOM" id="CLU_556750_0_0_1"/>
<reference evidence="2 3" key="1">
    <citation type="journal article" date="2004" name="Nature">
        <title>Genome evolution in yeasts.</title>
        <authorList>
            <consortium name="Genolevures"/>
            <person name="Dujon B."/>
            <person name="Sherman D."/>
            <person name="Fischer G."/>
            <person name="Durrens P."/>
            <person name="Casaregola S."/>
            <person name="Lafontaine I."/>
            <person name="de Montigny J."/>
            <person name="Marck C."/>
            <person name="Neuveglise C."/>
            <person name="Talla E."/>
            <person name="Goffard N."/>
            <person name="Frangeul L."/>
            <person name="Aigle M."/>
            <person name="Anthouard V."/>
            <person name="Babour A."/>
            <person name="Barbe V."/>
            <person name="Barnay S."/>
            <person name="Blanchin S."/>
            <person name="Beckerich J.M."/>
            <person name="Beyne E."/>
            <person name="Bleykasten C."/>
            <person name="Boisrame A."/>
            <person name="Boyer J."/>
            <person name="Cattolico L."/>
            <person name="Confanioleri F."/>
            <person name="de Daruvar A."/>
            <person name="Despons L."/>
            <person name="Fabre E."/>
            <person name="Fairhead C."/>
            <person name="Ferry-Dumazet H."/>
            <person name="Groppi A."/>
            <person name="Hantraye F."/>
            <person name="Hennequin C."/>
            <person name="Jauniaux N."/>
            <person name="Joyet P."/>
            <person name="Kachouri R."/>
            <person name="Kerrest A."/>
            <person name="Koszul R."/>
            <person name="Lemaire M."/>
            <person name="Lesur I."/>
            <person name="Ma L."/>
            <person name="Muller H."/>
            <person name="Nicaud J.M."/>
            <person name="Nikolski M."/>
            <person name="Oztas S."/>
            <person name="Ozier-Kalogeropoulos O."/>
            <person name="Pellenz S."/>
            <person name="Potier S."/>
            <person name="Richard G.F."/>
            <person name="Straub M.L."/>
            <person name="Suleau A."/>
            <person name="Swennene D."/>
            <person name="Tekaia F."/>
            <person name="Wesolowski-Louvel M."/>
            <person name="Westhof E."/>
            <person name="Wirth B."/>
            <person name="Zeniou-Meyer M."/>
            <person name="Zivanovic I."/>
            <person name="Bolotin-Fukuhara M."/>
            <person name="Thierry A."/>
            <person name="Bouchier C."/>
            <person name="Caudron B."/>
            <person name="Scarpelli C."/>
            <person name="Gaillardin C."/>
            <person name="Weissenbach J."/>
            <person name="Wincker P."/>
            <person name="Souciet J.L."/>
        </authorList>
    </citation>
    <scope>NUCLEOTIDE SEQUENCE [LARGE SCALE GENOMIC DNA]</scope>
    <source>
        <strain evidence="3">ATCC 8585 / CBS 2359 / DSM 70799 / NBRC 1267 / NRRL Y-1140 / WM37</strain>
    </source>
</reference>
<evidence type="ECO:0000313" key="3">
    <source>
        <dbReference type="Proteomes" id="UP000000598"/>
    </source>
</evidence>
<feature type="region of interest" description="Disordered" evidence="1">
    <location>
        <begin position="1"/>
        <end position="101"/>
    </location>
</feature>
<dbReference type="EMBL" id="CR382122">
    <property type="protein sequence ID" value="CAH02370.1"/>
    <property type="molecule type" value="Genomic_DNA"/>
</dbReference>
<name>Q6CVR2_KLULA</name>
<dbReference type="Proteomes" id="UP000000598">
    <property type="component" value="Chromosome B"/>
</dbReference>
<accession>Q6CVR2</accession>
<gene>
    <name evidence="2" type="ORF">KLLA0_B10076g</name>
</gene>
<evidence type="ECO:0000256" key="1">
    <source>
        <dbReference type="SAM" id="MobiDB-lite"/>
    </source>
</evidence>
<proteinExistence type="predicted"/>
<dbReference type="STRING" id="284590.Q6CVR2"/>
<feature type="compositionally biased region" description="Polar residues" evidence="1">
    <location>
        <begin position="40"/>
        <end position="63"/>
    </location>
</feature>
<feature type="compositionally biased region" description="Polar residues" evidence="1">
    <location>
        <begin position="19"/>
        <end position="28"/>
    </location>
</feature>
<keyword evidence="3" id="KW-1185">Reference proteome</keyword>
<feature type="region of interest" description="Disordered" evidence="1">
    <location>
        <begin position="343"/>
        <end position="364"/>
    </location>
</feature>
<evidence type="ECO:0000313" key="2">
    <source>
        <dbReference type="EMBL" id="CAH02370.1"/>
    </source>
</evidence>
<dbReference type="RefSeq" id="XP_451977.1">
    <property type="nucleotide sequence ID" value="XM_451977.1"/>
</dbReference>
<dbReference type="PaxDb" id="284590-Q6CVR2"/>
<dbReference type="InParanoid" id="Q6CVR2"/>
<dbReference type="GeneID" id="2897500"/>